<protein>
    <submittedName>
        <fullName evidence="7">Alcohol dehydrogenase catalytic domain-containing protein</fullName>
    </submittedName>
</protein>
<comment type="caution">
    <text evidence="7">The sequence shown here is derived from an EMBL/GenBank/DDBJ whole genome shotgun (WGS) entry which is preliminary data.</text>
</comment>
<keyword evidence="3 5" id="KW-0862">Zinc</keyword>
<evidence type="ECO:0000256" key="4">
    <source>
        <dbReference type="ARBA" id="ARBA00023002"/>
    </source>
</evidence>
<name>A0AAW4G0S7_GORRU</name>
<keyword evidence="4" id="KW-0560">Oxidoreductase</keyword>
<comment type="cofactor">
    <cofactor evidence="1 5">
        <name>Zn(2+)</name>
        <dbReference type="ChEBI" id="CHEBI:29105"/>
    </cofactor>
</comment>
<dbReference type="Pfam" id="PF00107">
    <property type="entry name" value="ADH_zinc_N"/>
    <property type="match status" value="1"/>
</dbReference>
<dbReference type="InterPro" id="IPR013149">
    <property type="entry name" value="ADH-like_C"/>
</dbReference>
<dbReference type="RefSeq" id="WP_204717423.1">
    <property type="nucleotide sequence ID" value="NZ_JAFFGU010000001.1"/>
</dbReference>
<dbReference type="AlphaFoldDB" id="A0AAW4G0S7"/>
<sequence>MRAAVTSPDGFEVVELPDPTPGPGELVLRVAANGICGSDLSTAPFLPAGTVMGHEFAGEVVATGPDVPDVAPGFRIGDQVASMPVRGCHRCRACLTGDVARCPSARTLGLGVLPSALAEYVVVGAAESVRVGGIDPAEGALVEPLAVGLHAVTRAEIEPGDRVLVLGAGPVGTAVLHWVSRGVAGEVICSDPSPGRRAAALDVGASEVHTPESVTEQIRDGFDVVIECVGKPGMIAAALDAVRTHGRIVVAGVCLRDDHFMPVAGIVKEASVDFVSYYTKAEFGGAAAELNRGAVGSSTLVSQIVGLDAVNRVFAELSAPNHHRKVLIAPAVG</sequence>
<dbReference type="SUPFAM" id="SSF51735">
    <property type="entry name" value="NAD(P)-binding Rossmann-fold domains"/>
    <property type="match status" value="1"/>
</dbReference>
<dbReference type="InterPro" id="IPR013154">
    <property type="entry name" value="ADH-like_N"/>
</dbReference>
<dbReference type="InterPro" id="IPR002328">
    <property type="entry name" value="ADH_Zn_CS"/>
</dbReference>
<evidence type="ECO:0000313" key="7">
    <source>
        <dbReference type="EMBL" id="MBM7276910.1"/>
    </source>
</evidence>
<dbReference type="GO" id="GO:0016491">
    <property type="term" value="F:oxidoreductase activity"/>
    <property type="evidence" value="ECO:0007669"/>
    <property type="project" value="UniProtKB-KW"/>
</dbReference>
<dbReference type="InterPro" id="IPR011032">
    <property type="entry name" value="GroES-like_sf"/>
</dbReference>
<dbReference type="Gene3D" id="3.90.180.10">
    <property type="entry name" value="Medium-chain alcohol dehydrogenases, catalytic domain"/>
    <property type="match status" value="1"/>
</dbReference>
<dbReference type="EMBL" id="JAFFGU010000001">
    <property type="protein sequence ID" value="MBM7276910.1"/>
    <property type="molecule type" value="Genomic_DNA"/>
</dbReference>
<dbReference type="SUPFAM" id="SSF50129">
    <property type="entry name" value="GroES-like"/>
    <property type="match status" value="1"/>
</dbReference>
<dbReference type="PROSITE" id="PS00059">
    <property type="entry name" value="ADH_ZINC"/>
    <property type="match status" value="1"/>
</dbReference>
<feature type="domain" description="Enoyl reductase (ER)" evidence="6">
    <location>
        <begin position="6"/>
        <end position="328"/>
    </location>
</feature>
<accession>A0AAW4G0S7</accession>
<reference evidence="7" key="1">
    <citation type="submission" date="2021-02" db="EMBL/GenBank/DDBJ databases">
        <title>Taxonomy, biology and ecology of Rhodococcus bacteria occurring in California pistachio and other woody hosts as revealed by genome sequence analyses.</title>
        <authorList>
            <person name="Riely B."/>
            <person name="Gai Y."/>
        </authorList>
    </citation>
    <scope>NUCLEOTIDE SEQUENCE</scope>
    <source>
        <strain evidence="7">BP-295</strain>
    </source>
</reference>
<dbReference type="InterPro" id="IPR036291">
    <property type="entry name" value="NAD(P)-bd_dom_sf"/>
</dbReference>
<gene>
    <name evidence="7" type="ORF">JTZ10_03985</name>
</gene>
<evidence type="ECO:0000259" key="6">
    <source>
        <dbReference type="SMART" id="SM00829"/>
    </source>
</evidence>
<dbReference type="PANTHER" id="PTHR43401">
    <property type="entry name" value="L-THREONINE 3-DEHYDROGENASE"/>
    <property type="match status" value="1"/>
</dbReference>
<proteinExistence type="inferred from homology"/>
<evidence type="ECO:0000256" key="5">
    <source>
        <dbReference type="RuleBase" id="RU361277"/>
    </source>
</evidence>
<dbReference type="InterPro" id="IPR020843">
    <property type="entry name" value="ER"/>
</dbReference>
<comment type="similarity">
    <text evidence="5">Belongs to the zinc-containing alcohol dehydrogenase family.</text>
</comment>
<dbReference type="Gene3D" id="3.40.50.720">
    <property type="entry name" value="NAD(P)-binding Rossmann-like Domain"/>
    <property type="match status" value="1"/>
</dbReference>
<evidence type="ECO:0000256" key="2">
    <source>
        <dbReference type="ARBA" id="ARBA00022723"/>
    </source>
</evidence>
<dbReference type="Pfam" id="PF08240">
    <property type="entry name" value="ADH_N"/>
    <property type="match status" value="1"/>
</dbReference>
<evidence type="ECO:0000313" key="8">
    <source>
        <dbReference type="Proteomes" id="UP001195196"/>
    </source>
</evidence>
<evidence type="ECO:0000256" key="1">
    <source>
        <dbReference type="ARBA" id="ARBA00001947"/>
    </source>
</evidence>
<organism evidence="7 8">
    <name type="scientific">Gordonia rubripertincta</name>
    <name type="common">Rhodococcus corallinus</name>
    <dbReference type="NCBI Taxonomy" id="36822"/>
    <lineage>
        <taxon>Bacteria</taxon>
        <taxon>Bacillati</taxon>
        <taxon>Actinomycetota</taxon>
        <taxon>Actinomycetes</taxon>
        <taxon>Mycobacteriales</taxon>
        <taxon>Gordoniaceae</taxon>
        <taxon>Gordonia</taxon>
    </lineage>
</organism>
<dbReference type="Proteomes" id="UP001195196">
    <property type="component" value="Unassembled WGS sequence"/>
</dbReference>
<evidence type="ECO:0000256" key="3">
    <source>
        <dbReference type="ARBA" id="ARBA00022833"/>
    </source>
</evidence>
<dbReference type="SMART" id="SM00829">
    <property type="entry name" value="PKS_ER"/>
    <property type="match status" value="1"/>
</dbReference>
<dbReference type="PANTHER" id="PTHR43401:SF2">
    <property type="entry name" value="L-THREONINE 3-DEHYDROGENASE"/>
    <property type="match status" value="1"/>
</dbReference>
<dbReference type="InterPro" id="IPR050129">
    <property type="entry name" value="Zn_alcohol_dh"/>
</dbReference>
<dbReference type="GO" id="GO:0008270">
    <property type="term" value="F:zinc ion binding"/>
    <property type="evidence" value="ECO:0007669"/>
    <property type="project" value="InterPro"/>
</dbReference>
<keyword evidence="2 5" id="KW-0479">Metal-binding</keyword>